<gene>
    <name evidence="4" type="ORF">PCOR1329_LOCUS68451</name>
</gene>
<protein>
    <recommendedName>
        <fullName evidence="6">Chlorophyll a-b binding protein, chloroplastic</fullName>
    </recommendedName>
</protein>
<evidence type="ECO:0000256" key="2">
    <source>
        <dbReference type="ARBA" id="ARBA00022528"/>
    </source>
</evidence>
<reference evidence="4" key="1">
    <citation type="submission" date="2023-10" db="EMBL/GenBank/DDBJ databases">
        <authorList>
            <person name="Chen Y."/>
            <person name="Shah S."/>
            <person name="Dougan E. K."/>
            <person name="Thang M."/>
            <person name="Chan C."/>
        </authorList>
    </citation>
    <scope>NUCLEOTIDE SEQUENCE [LARGE SCALE GENOMIC DNA]</scope>
</reference>
<dbReference type="EMBL" id="CAUYUJ010018933">
    <property type="protein sequence ID" value="CAK0887371.1"/>
    <property type="molecule type" value="Genomic_DNA"/>
</dbReference>
<comment type="subcellular location">
    <subcellularLocation>
        <location evidence="1">Plastid</location>
        <location evidence="1">Chloroplast</location>
    </subcellularLocation>
</comment>
<organism evidence="4 5">
    <name type="scientific">Prorocentrum cordatum</name>
    <dbReference type="NCBI Taxonomy" id="2364126"/>
    <lineage>
        <taxon>Eukaryota</taxon>
        <taxon>Sar</taxon>
        <taxon>Alveolata</taxon>
        <taxon>Dinophyceae</taxon>
        <taxon>Prorocentrales</taxon>
        <taxon>Prorocentraceae</taxon>
        <taxon>Prorocentrum</taxon>
    </lineage>
</organism>
<comment type="caution">
    <text evidence="4">The sequence shown here is derived from an EMBL/GenBank/DDBJ whole genome shotgun (WGS) entry which is preliminary data.</text>
</comment>
<dbReference type="Proteomes" id="UP001189429">
    <property type="component" value="Unassembled WGS sequence"/>
</dbReference>
<evidence type="ECO:0000313" key="4">
    <source>
        <dbReference type="EMBL" id="CAK0887371.1"/>
    </source>
</evidence>
<keyword evidence="5" id="KW-1185">Reference proteome</keyword>
<evidence type="ECO:0000256" key="1">
    <source>
        <dbReference type="ARBA" id="ARBA00004229"/>
    </source>
</evidence>
<evidence type="ECO:0008006" key="6">
    <source>
        <dbReference type="Google" id="ProtNLM"/>
    </source>
</evidence>
<accession>A0ABN9WLA4</accession>
<dbReference type="InterPro" id="IPR022796">
    <property type="entry name" value="Chloroa_b-bind"/>
</dbReference>
<keyword evidence="2" id="KW-0150">Chloroplast</keyword>
<sequence>MSVPRFFLLSGQRGLLMCGLQHVHATLLRPLTEAMLAAVGQVMPCYLKFPGFFKVPSGVLAVTKAPGSYGMAAIVVLAAVLEIFFWKERDDREPGDFGDPLGLQGVGGYDEFWREIELNNGRAGMFAAMGIIGAEVVTGRDAQDDQLATLADIVPFF</sequence>
<dbReference type="Pfam" id="PF00504">
    <property type="entry name" value="Chloroa_b-bind"/>
    <property type="match status" value="1"/>
</dbReference>
<evidence type="ECO:0000256" key="3">
    <source>
        <dbReference type="ARBA" id="ARBA00022640"/>
    </source>
</evidence>
<proteinExistence type="predicted"/>
<dbReference type="Gene3D" id="1.10.3460.10">
    <property type="entry name" value="Chlorophyll a/b binding protein domain"/>
    <property type="match status" value="1"/>
</dbReference>
<dbReference type="SUPFAM" id="SSF103511">
    <property type="entry name" value="Chlorophyll a-b binding protein"/>
    <property type="match status" value="1"/>
</dbReference>
<evidence type="ECO:0000313" key="5">
    <source>
        <dbReference type="Proteomes" id="UP001189429"/>
    </source>
</evidence>
<keyword evidence="3" id="KW-0934">Plastid</keyword>
<name>A0ABN9WLA4_9DINO</name>